<feature type="transmembrane region" description="Helical" evidence="9">
    <location>
        <begin position="664"/>
        <end position="686"/>
    </location>
</feature>
<proteinExistence type="inferred from homology"/>
<dbReference type="InterPro" id="IPR059000">
    <property type="entry name" value="ATPase_P-type_domA"/>
</dbReference>
<feature type="transmembrane region" description="Helical" evidence="9">
    <location>
        <begin position="338"/>
        <end position="366"/>
    </location>
</feature>
<dbReference type="PROSITE" id="PS50846">
    <property type="entry name" value="HMA_2"/>
    <property type="match status" value="1"/>
</dbReference>
<dbReference type="SUPFAM" id="SSF56784">
    <property type="entry name" value="HAD-like"/>
    <property type="match status" value="1"/>
</dbReference>
<keyword evidence="6 9" id="KW-0067">ATP-binding</keyword>
<dbReference type="InterPro" id="IPR023298">
    <property type="entry name" value="ATPase_P-typ_TM_dom_sf"/>
</dbReference>
<accession>A0ABD2YCW2</accession>
<sequence length="924" mass="99044">MAAFAASHGNNGGKEFQKSYFDALGICCSSEVGLVESIVKSLDGVQEVSVIVPTKTVIVLHDSSLVSQLQIVKALNEARLKACVRVQGVKNYQKKWPSPYAVVSGVLLLLSFLKYVYEPFQWLALGAVAAGIIPIVLSVIMALRNLTFGNIHILVLIAVVGSIALKDYWEAGTIVFLFTIAEWLESRAIHKATAAMSSLVSLVPQRAILAGTGKEIDVSEIKEDTVLAVKDGEIIPVDGVVLEGICEVDEKALTGESFPVAKQKGSTVWAGTVNVNALAEHCMVAKMAMLVEEAQNKKSKIQRYIDKCAKYYTPAVVGISASLAIVPATLRVHNQKEWFHLALVVLVSACPCGLILSTPVAMFCALTKAAASGVFFKGADYLETLAKVKIMAFDKTGTITRAEFEVTEFRSLLDDISLSTLLYWVSSIESKSNHPLATALVDFAQSNSVEPKPDEVENYQNCPGEGIYGKIEGKEIYIGNQKISSRAGCSFGKSVGCIFLGSTPVGFFSLADVCRTGAKEALTELNSMGIKTVMLTGDCYAAAKLAQDQLGGALEVIHAELLPEEKARIIKDCQEIACTAMIGDGLNDAPALATADIGISMGISGSALATETGNVILMTNDIQRIPKVARLARRVHRKVIENIILSVTIKASILALAIAGHPLVWAAVLADTGTCLLVILNSMLLLGGTSTKSRKTCKNYVALLDNENSGPQTEESEFWHTSQPPCDIESQKNCDQQTCSSKNCISSQSGQVDSSSCRSSRKYSNFGDDKNNCCGNNAQVPKEKCSDRRSCNSGIEKMLESSSGCCAGPSNNPSDIKACLNQEKKPSSTDEVVNLVKSCCNFDAAKDIPYKCKNDGEECGLSDHSTGDVVEGNNHVGCKAATTCSALNKRQMGGCCERFRKQCCIKTVQFGDNIKGALSEIRIE</sequence>
<dbReference type="InterPro" id="IPR023214">
    <property type="entry name" value="HAD_sf"/>
</dbReference>
<comment type="similarity">
    <text evidence="3 9">Belongs to the cation transport ATPase (P-type) (TC 3.A.3) family. Type IB subfamily.</text>
</comment>
<keyword evidence="9" id="KW-0479">Metal-binding</keyword>
<dbReference type="InterPro" id="IPR018303">
    <property type="entry name" value="ATPase_P-typ_P_site"/>
</dbReference>
<evidence type="ECO:0000256" key="8">
    <source>
        <dbReference type="ARBA" id="ARBA00023136"/>
    </source>
</evidence>
<dbReference type="Pfam" id="PF00702">
    <property type="entry name" value="Hydrolase"/>
    <property type="match status" value="1"/>
</dbReference>
<evidence type="ECO:0000256" key="6">
    <source>
        <dbReference type="ARBA" id="ARBA00022840"/>
    </source>
</evidence>
<dbReference type="InterPro" id="IPR023299">
    <property type="entry name" value="ATPase_P-typ_cyto_dom_N"/>
</dbReference>
<dbReference type="FunFam" id="3.30.70.100:FF:000022">
    <property type="entry name" value="Putative cadmium/zinc-transporting ATPase 3"/>
    <property type="match status" value="1"/>
</dbReference>
<dbReference type="Gene3D" id="3.40.1110.10">
    <property type="entry name" value="Calcium-transporting ATPase, cytoplasmic domain N"/>
    <property type="match status" value="1"/>
</dbReference>
<dbReference type="GO" id="GO:0009626">
    <property type="term" value="P:plant-type hypersensitive response"/>
    <property type="evidence" value="ECO:0007669"/>
    <property type="project" value="UniProtKB-KW"/>
</dbReference>
<dbReference type="InterPro" id="IPR036163">
    <property type="entry name" value="HMA_dom_sf"/>
</dbReference>
<keyword evidence="8 9" id="KW-0472">Membrane</keyword>
<dbReference type="PANTHER" id="PTHR48085:SF5">
    <property type="entry name" value="CADMIUM_ZINC-TRANSPORTING ATPASE HMA4-RELATED"/>
    <property type="match status" value="1"/>
</dbReference>
<protein>
    <recommendedName>
        <fullName evidence="10">HMA domain-containing protein</fullName>
    </recommendedName>
</protein>
<dbReference type="FunFam" id="3.40.1110.10:FF:000043">
    <property type="entry name" value="Putative cadmium/zinc-transporting ATPase 3"/>
    <property type="match status" value="1"/>
</dbReference>
<evidence type="ECO:0000256" key="4">
    <source>
        <dbReference type="ARBA" id="ARBA00022692"/>
    </source>
</evidence>
<dbReference type="CDD" id="cd02079">
    <property type="entry name" value="P-type_ATPase_HM"/>
    <property type="match status" value="1"/>
</dbReference>
<feature type="transmembrane region" description="Helical" evidence="9">
    <location>
        <begin position="311"/>
        <end position="332"/>
    </location>
</feature>
<dbReference type="InterPro" id="IPR006121">
    <property type="entry name" value="HMA_dom"/>
</dbReference>
<dbReference type="Proteomes" id="UP001630127">
    <property type="component" value="Unassembled WGS sequence"/>
</dbReference>
<dbReference type="Gene3D" id="3.40.50.1000">
    <property type="entry name" value="HAD superfamily/HAD-like"/>
    <property type="match status" value="1"/>
</dbReference>
<dbReference type="PROSITE" id="PS00154">
    <property type="entry name" value="ATPASE_E1_E2"/>
    <property type="match status" value="1"/>
</dbReference>
<feature type="transmembrane region" description="Helical" evidence="9">
    <location>
        <begin position="123"/>
        <end position="143"/>
    </location>
</feature>
<dbReference type="EMBL" id="JBJUIK010000014">
    <property type="protein sequence ID" value="KAL3504247.1"/>
    <property type="molecule type" value="Genomic_DNA"/>
</dbReference>
<evidence type="ECO:0000256" key="3">
    <source>
        <dbReference type="ARBA" id="ARBA00006024"/>
    </source>
</evidence>
<dbReference type="GO" id="GO:0016020">
    <property type="term" value="C:membrane"/>
    <property type="evidence" value="ECO:0007669"/>
    <property type="project" value="UniProtKB-SubCell"/>
</dbReference>
<feature type="transmembrane region" description="Helical" evidence="9">
    <location>
        <begin position="148"/>
        <end position="165"/>
    </location>
</feature>
<feature type="domain" description="HMA" evidence="10">
    <location>
        <begin position="17"/>
        <end position="83"/>
    </location>
</feature>
<dbReference type="NCBIfam" id="TIGR01512">
    <property type="entry name" value="ATPase-IB2_Cd"/>
    <property type="match status" value="1"/>
</dbReference>
<evidence type="ECO:0000256" key="7">
    <source>
        <dbReference type="ARBA" id="ARBA00022989"/>
    </source>
</evidence>
<dbReference type="PROSITE" id="PS01229">
    <property type="entry name" value="COF_2"/>
    <property type="match status" value="1"/>
</dbReference>
<comment type="caution">
    <text evidence="11">The sequence shown here is derived from an EMBL/GenBank/DDBJ whole genome shotgun (WGS) entry which is preliminary data.</text>
</comment>
<evidence type="ECO:0000259" key="10">
    <source>
        <dbReference type="PROSITE" id="PS50846"/>
    </source>
</evidence>
<dbReference type="GO" id="GO:0046872">
    <property type="term" value="F:metal ion binding"/>
    <property type="evidence" value="ECO:0007669"/>
    <property type="project" value="UniProtKB-KW"/>
</dbReference>
<dbReference type="InterPro" id="IPR051014">
    <property type="entry name" value="Cation_Transport_ATPase_IB"/>
</dbReference>
<dbReference type="SUPFAM" id="SSF81653">
    <property type="entry name" value="Calcium ATPase, transduction domain A"/>
    <property type="match status" value="1"/>
</dbReference>
<gene>
    <name evidence="11" type="ORF">ACH5RR_034088</name>
</gene>
<organism evidence="11 12">
    <name type="scientific">Cinchona calisaya</name>
    <dbReference type="NCBI Taxonomy" id="153742"/>
    <lineage>
        <taxon>Eukaryota</taxon>
        <taxon>Viridiplantae</taxon>
        <taxon>Streptophyta</taxon>
        <taxon>Embryophyta</taxon>
        <taxon>Tracheophyta</taxon>
        <taxon>Spermatophyta</taxon>
        <taxon>Magnoliopsida</taxon>
        <taxon>eudicotyledons</taxon>
        <taxon>Gunneridae</taxon>
        <taxon>Pentapetalae</taxon>
        <taxon>asterids</taxon>
        <taxon>lamiids</taxon>
        <taxon>Gentianales</taxon>
        <taxon>Rubiaceae</taxon>
        <taxon>Cinchonoideae</taxon>
        <taxon>Cinchoneae</taxon>
        <taxon>Cinchona</taxon>
    </lineage>
</organism>
<dbReference type="NCBIfam" id="TIGR01525">
    <property type="entry name" value="ATPase-IB_hvy"/>
    <property type="match status" value="1"/>
</dbReference>
<dbReference type="PRINTS" id="PR00119">
    <property type="entry name" value="CATATPASE"/>
</dbReference>
<keyword evidence="7 9" id="KW-1133">Transmembrane helix</keyword>
<dbReference type="InterPro" id="IPR036412">
    <property type="entry name" value="HAD-like_sf"/>
</dbReference>
<dbReference type="Gene3D" id="2.70.150.10">
    <property type="entry name" value="Calcium-transporting ATPase, cytoplasmic transduction domain A"/>
    <property type="match status" value="1"/>
</dbReference>
<keyword evidence="12" id="KW-1185">Reference proteome</keyword>
<evidence type="ECO:0000256" key="2">
    <source>
        <dbReference type="ARBA" id="ARBA00004170"/>
    </source>
</evidence>
<dbReference type="InterPro" id="IPR008250">
    <property type="entry name" value="ATPase_P-typ_transduc_dom_A_sf"/>
</dbReference>
<dbReference type="SUPFAM" id="SSF81665">
    <property type="entry name" value="Calcium ATPase, transmembrane domain M"/>
    <property type="match status" value="1"/>
</dbReference>
<evidence type="ECO:0000256" key="1">
    <source>
        <dbReference type="ARBA" id="ARBA00004141"/>
    </source>
</evidence>
<dbReference type="Pfam" id="PF00122">
    <property type="entry name" value="E1-E2_ATPase"/>
    <property type="match status" value="1"/>
</dbReference>
<dbReference type="InterPro" id="IPR027256">
    <property type="entry name" value="P-typ_ATPase_IB"/>
</dbReference>
<name>A0ABD2YCW2_9GENT</name>
<keyword evidence="5 9" id="KW-0547">Nucleotide-binding</keyword>
<dbReference type="InterPro" id="IPR001757">
    <property type="entry name" value="P_typ_ATPase"/>
</dbReference>
<dbReference type="CDD" id="cd00371">
    <property type="entry name" value="HMA"/>
    <property type="match status" value="1"/>
</dbReference>
<feature type="transmembrane region" description="Helical" evidence="9">
    <location>
        <begin position="639"/>
        <end position="658"/>
    </location>
</feature>
<dbReference type="Gene3D" id="3.30.70.100">
    <property type="match status" value="1"/>
</dbReference>
<dbReference type="SUPFAM" id="SSF55008">
    <property type="entry name" value="HMA, heavy metal-associated domain"/>
    <property type="match status" value="1"/>
</dbReference>
<comment type="subcellular location">
    <subcellularLocation>
        <location evidence="1">Membrane</location>
        <topology evidence="1">Multi-pass membrane protein</topology>
    </subcellularLocation>
    <subcellularLocation>
        <location evidence="2">Membrane</location>
        <topology evidence="2">Peripheral membrane protein</topology>
    </subcellularLocation>
</comment>
<dbReference type="AlphaFoldDB" id="A0ABD2YCW2"/>
<evidence type="ECO:0000313" key="12">
    <source>
        <dbReference type="Proteomes" id="UP001630127"/>
    </source>
</evidence>
<dbReference type="PRINTS" id="PR00120">
    <property type="entry name" value="HATPASE"/>
</dbReference>
<reference evidence="11 12" key="1">
    <citation type="submission" date="2024-11" db="EMBL/GenBank/DDBJ databases">
        <title>A near-complete genome assembly of Cinchona calisaya.</title>
        <authorList>
            <person name="Lian D.C."/>
            <person name="Zhao X.W."/>
            <person name="Wei L."/>
        </authorList>
    </citation>
    <scope>NUCLEOTIDE SEQUENCE [LARGE SCALE GENOMIC DNA]</scope>
    <source>
        <tissue evidence="11">Nenye</tissue>
    </source>
</reference>
<dbReference type="NCBIfam" id="TIGR01494">
    <property type="entry name" value="ATPase_P-type"/>
    <property type="match status" value="1"/>
</dbReference>
<dbReference type="GO" id="GO:0005524">
    <property type="term" value="F:ATP binding"/>
    <property type="evidence" value="ECO:0007669"/>
    <property type="project" value="UniProtKB-UniRule"/>
</dbReference>
<keyword evidence="4 9" id="KW-0812">Transmembrane</keyword>
<evidence type="ECO:0000256" key="5">
    <source>
        <dbReference type="ARBA" id="ARBA00022741"/>
    </source>
</evidence>
<feature type="transmembrane region" description="Helical" evidence="9">
    <location>
        <begin position="100"/>
        <end position="117"/>
    </location>
</feature>
<evidence type="ECO:0000313" key="11">
    <source>
        <dbReference type="EMBL" id="KAL3504247.1"/>
    </source>
</evidence>
<dbReference type="PANTHER" id="PTHR48085">
    <property type="entry name" value="CADMIUM/ZINC-TRANSPORTING ATPASE HMA2-RELATED"/>
    <property type="match status" value="1"/>
</dbReference>
<evidence type="ECO:0000256" key="9">
    <source>
        <dbReference type="RuleBase" id="RU362081"/>
    </source>
</evidence>